<name>A0ABT1UDV2_9GAMM</name>
<accession>A0ABT1UDV2</accession>
<gene>
    <name evidence="2" type="ORF">NP603_04780</name>
</gene>
<dbReference type="RefSeq" id="WP_256609784.1">
    <property type="nucleotide sequence ID" value="NZ_JANIBM010000004.1"/>
</dbReference>
<organism evidence="2 3">
    <name type="scientific">Methylomonas aurea</name>
    <dbReference type="NCBI Taxonomy" id="2952224"/>
    <lineage>
        <taxon>Bacteria</taxon>
        <taxon>Pseudomonadati</taxon>
        <taxon>Pseudomonadota</taxon>
        <taxon>Gammaproteobacteria</taxon>
        <taxon>Methylococcales</taxon>
        <taxon>Methylococcaceae</taxon>
        <taxon>Methylomonas</taxon>
    </lineage>
</organism>
<sequence>MAIADWWPFRRRKKKSLQSNVNVYDVNQRVYTPVAQLKLGMYVIELDRPWLDSPFLFQGFELQTEEDIRRVREVCEYVYIDVTKSRKKVVEYKGSQENLSLDSIADFPPPPPKLSVFEKEIDRAEAVYQEMGVLVADFMERIARGEGVDTKAAKAAVAECVNSILHSPDAFLWLSQLKNKDQYTAQHSLNVCALAIVLGRHLNFSVSNLNLVGLCGMMHDMGKMLIPLEILNKPGKLDDAEMEIMRSHTSLGHELLKSSKDMYTGAIDTALAHHETLDGKGYPRRIKDKGISLFTRMVTIVDIYDAMTSDRVYQKGRTHLEATGILSNLSGSQLDGRLVVKFIEALGVYPPGSLVQMTNGAVAIVVEVNELVRLRPKVIILLDPEGQPVEERVVNLADMELDRRGQVLTIKSIVRPQDYGIDIGKYYRQGVLQKGFAYGRS</sequence>
<evidence type="ECO:0000313" key="2">
    <source>
        <dbReference type="EMBL" id="MCQ8180414.1"/>
    </source>
</evidence>
<feature type="domain" description="HD-GYP" evidence="1">
    <location>
        <begin position="162"/>
        <end position="358"/>
    </location>
</feature>
<reference evidence="2 3" key="1">
    <citation type="submission" date="2022-07" db="EMBL/GenBank/DDBJ databases">
        <title>Methylomonas rivi sp. nov., Methylomonas rosea sp. nov., Methylomonas aureus sp. nov. and Methylomonas subterranea sp. nov., four novel methanotrophs isolated from a freshwater creek and the deep terrestrial subsurface.</title>
        <authorList>
            <person name="Abin C."/>
            <person name="Sankaranarayanan K."/>
            <person name="Garner C."/>
            <person name="Sindelar R."/>
            <person name="Kotary K."/>
            <person name="Garner R."/>
            <person name="Barclay S."/>
            <person name="Lawson P."/>
            <person name="Krumholz L."/>
        </authorList>
    </citation>
    <scope>NUCLEOTIDE SEQUENCE [LARGE SCALE GENOMIC DNA]</scope>
    <source>
        <strain evidence="2 3">SURF-1</strain>
    </source>
</reference>
<keyword evidence="3" id="KW-1185">Reference proteome</keyword>
<dbReference type="InterPro" id="IPR021812">
    <property type="entry name" value="DUF3391"/>
</dbReference>
<dbReference type="SUPFAM" id="SSF109604">
    <property type="entry name" value="HD-domain/PDEase-like"/>
    <property type="match status" value="1"/>
</dbReference>
<evidence type="ECO:0000313" key="3">
    <source>
        <dbReference type="Proteomes" id="UP001524569"/>
    </source>
</evidence>
<dbReference type="Pfam" id="PF11871">
    <property type="entry name" value="DUF3391"/>
    <property type="match status" value="1"/>
</dbReference>
<dbReference type="Gene3D" id="1.10.3210.10">
    <property type="entry name" value="Hypothetical protein af1432"/>
    <property type="match status" value="1"/>
</dbReference>
<dbReference type="EMBL" id="JANIBM010000004">
    <property type="protein sequence ID" value="MCQ8180414.1"/>
    <property type="molecule type" value="Genomic_DNA"/>
</dbReference>
<dbReference type="CDD" id="cd00077">
    <property type="entry name" value="HDc"/>
    <property type="match status" value="1"/>
</dbReference>
<dbReference type="PANTHER" id="PTHR43155">
    <property type="entry name" value="CYCLIC DI-GMP PHOSPHODIESTERASE PA4108-RELATED"/>
    <property type="match status" value="1"/>
</dbReference>
<proteinExistence type="predicted"/>
<protein>
    <submittedName>
        <fullName evidence="2">HD-GYP domain-containing protein</fullName>
    </submittedName>
</protein>
<comment type="caution">
    <text evidence="2">The sequence shown here is derived from an EMBL/GenBank/DDBJ whole genome shotgun (WGS) entry which is preliminary data.</text>
</comment>
<dbReference type="Proteomes" id="UP001524569">
    <property type="component" value="Unassembled WGS sequence"/>
</dbReference>
<dbReference type="PANTHER" id="PTHR43155:SF2">
    <property type="entry name" value="CYCLIC DI-GMP PHOSPHODIESTERASE PA4108"/>
    <property type="match status" value="1"/>
</dbReference>
<dbReference type="Pfam" id="PF13487">
    <property type="entry name" value="HD_5"/>
    <property type="match status" value="1"/>
</dbReference>
<evidence type="ECO:0000259" key="1">
    <source>
        <dbReference type="PROSITE" id="PS51832"/>
    </source>
</evidence>
<dbReference type="PROSITE" id="PS51832">
    <property type="entry name" value="HD_GYP"/>
    <property type="match status" value="1"/>
</dbReference>
<dbReference type="SMART" id="SM00471">
    <property type="entry name" value="HDc"/>
    <property type="match status" value="1"/>
</dbReference>
<dbReference type="InterPro" id="IPR037522">
    <property type="entry name" value="HD_GYP_dom"/>
</dbReference>
<dbReference type="InterPro" id="IPR003607">
    <property type="entry name" value="HD/PDEase_dom"/>
</dbReference>